<feature type="compositionally biased region" description="Basic and acidic residues" evidence="8">
    <location>
        <begin position="480"/>
        <end position="493"/>
    </location>
</feature>
<dbReference type="KEGG" id="tps:THAPSDRAFT_25084"/>
<dbReference type="Pfam" id="PF25539">
    <property type="entry name" value="Bestrophin_2"/>
    <property type="match status" value="1"/>
</dbReference>
<evidence type="ECO:0000256" key="6">
    <source>
        <dbReference type="ARBA" id="ARBA00023065"/>
    </source>
</evidence>
<feature type="compositionally biased region" description="Basic and acidic residues" evidence="8">
    <location>
        <begin position="500"/>
        <end position="516"/>
    </location>
</feature>
<feature type="region of interest" description="Disordered" evidence="8">
    <location>
        <begin position="186"/>
        <end position="206"/>
    </location>
</feature>
<dbReference type="GO" id="GO:0019684">
    <property type="term" value="P:photosynthesis, light reaction"/>
    <property type="evidence" value="ECO:0000318"/>
    <property type="project" value="GO_Central"/>
</dbReference>
<name>B8CDS6_THAPS</name>
<reference evidence="9 10" key="2">
    <citation type="journal article" date="2008" name="Nature">
        <title>The Phaeodactylum genome reveals the evolutionary history of diatom genomes.</title>
        <authorList>
            <person name="Bowler C."/>
            <person name="Allen A.E."/>
            <person name="Badger J.H."/>
            <person name="Grimwood J."/>
            <person name="Jabbari K."/>
            <person name="Kuo A."/>
            <person name="Maheswari U."/>
            <person name="Martens C."/>
            <person name="Maumus F."/>
            <person name="Otillar R.P."/>
            <person name="Rayko E."/>
            <person name="Salamov A."/>
            <person name="Vandepoele K."/>
            <person name="Beszteri B."/>
            <person name="Gruber A."/>
            <person name="Heijde M."/>
            <person name="Katinka M."/>
            <person name="Mock T."/>
            <person name="Valentin K."/>
            <person name="Verret F."/>
            <person name="Berges J.A."/>
            <person name="Brownlee C."/>
            <person name="Cadoret J.P."/>
            <person name="Chiovitti A."/>
            <person name="Choi C.J."/>
            <person name="Coesel S."/>
            <person name="De Martino A."/>
            <person name="Detter J.C."/>
            <person name="Durkin C."/>
            <person name="Falciatore A."/>
            <person name="Fournet J."/>
            <person name="Haruta M."/>
            <person name="Huysman M.J."/>
            <person name="Jenkins B.D."/>
            <person name="Jiroutova K."/>
            <person name="Jorgensen R.E."/>
            <person name="Joubert Y."/>
            <person name="Kaplan A."/>
            <person name="Kroger N."/>
            <person name="Kroth P.G."/>
            <person name="La Roche J."/>
            <person name="Lindquist E."/>
            <person name="Lommer M."/>
            <person name="Martin-Jezequel V."/>
            <person name="Lopez P.J."/>
            <person name="Lucas S."/>
            <person name="Mangogna M."/>
            <person name="McGinnis K."/>
            <person name="Medlin L.K."/>
            <person name="Montsant A."/>
            <person name="Oudot-Le Secq M.P."/>
            <person name="Napoli C."/>
            <person name="Obornik M."/>
            <person name="Parker M.S."/>
            <person name="Petit J.L."/>
            <person name="Porcel B.M."/>
            <person name="Poulsen N."/>
            <person name="Robison M."/>
            <person name="Rychlewski L."/>
            <person name="Rynearson T.A."/>
            <person name="Schmutz J."/>
            <person name="Shapiro H."/>
            <person name="Siaut M."/>
            <person name="Stanley M."/>
            <person name="Sussman M.R."/>
            <person name="Taylor A.R."/>
            <person name="Vardi A."/>
            <person name="von Dassow P."/>
            <person name="Vyverman W."/>
            <person name="Willis A."/>
            <person name="Wyrwicz L.S."/>
            <person name="Rokhsar D.S."/>
            <person name="Weissenbach J."/>
            <person name="Armbrust E.V."/>
            <person name="Green B.R."/>
            <person name="Van de Peer Y."/>
            <person name="Grigoriev I.V."/>
        </authorList>
    </citation>
    <scope>NUCLEOTIDE SEQUENCE [LARGE SCALE GENOMIC DNA]</scope>
    <source>
        <strain evidence="9 10">CCMP1335</strain>
    </source>
</reference>
<feature type="region of interest" description="Disordered" evidence="8">
    <location>
        <begin position="141"/>
        <end position="168"/>
    </location>
</feature>
<evidence type="ECO:0000256" key="1">
    <source>
        <dbReference type="ARBA" id="ARBA00004651"/>
    </source>
</evidence>
<dbReference type="GO" id="GO:0005886">
    <property type="term" value="C:plasma membrane"/>
    <property type="evidence" value="ECO:0007669"/>
    <property type="project" value="UniProtKB-SubCell"/>
</dbReference>
<dbReference type="eggNOG" id="ENOG502QSQE">
    <property type="taxonomic scope" value="Eukaryota"/>
</dbReference>
<accession>B8CDS6</accession>
<feature type="compositionally biased region" description="Acidic residues" evidence="8">
    <location>
        <begin position="900"/>
        <end position="918"/>
    </location>
</feature>
<dbReference type="PANTHER" id="PTHR33281:SF19">
    <property type="entry name" value="VOLTAGE-DEPENDENT ANION CHANNEL-FORMING PROTEIN YNEE"/>
    <property type="match status" value="1"/>
</dbReference>
<feature type="compositionally biased region" description="Basic and acidic residues" evidence="8">
    <location>
        <begin position="343"/>
        <end position="367"/>
    </location>
</feature>
<keyword evidence="5" id="KW-1133">Transmembrane helix</keyword>
<reference evidence="9 10" key="1">
    <citation type="journal article" date="2004" name="Science">
        <title>The genome of the diatom Thalassiosira pseudonana: ecology, evolution, and metabolism.</title>
        <authorList>
            <person name="Armbrust E.V."/>
            <person name="Berges J.A."/>
            <person name="Bowler C."/>
            <person name="Green B.R."/>
            <person name="Martinez D."/>
            <person name="Putnam N.H."/>
            <person name="Zhou S."/>
            <person name="Allen A.E."/>
            <person name="Apt K.E."/>
            <person name="Bechner M."/>
            <person name="Brzezinski M.A."/>
            <person name="Chaal B.K."/>
            <person name="Chiovitti A."/>
            <person name="Davis A.K."/>
            <person name="Demarest M.S."/>
            <person name="Detter J.C."/>
            <person name="Glavina T."/>
            <person name="Goodstein D."/>
            <person name="Hadi M.Z."/>
            <person name="Hellsten U."/>
            <person name="Hildebrand M."/>
            <person name="Jenkins B.D."/>
            <person name="Jurka J."/>
            <person name="Kapitonov V.V."/>
            <person name="Kroger N."/>
            <person name="Lau W.W."/>
            <person name="Lane T.W."/>
            <person name="Larimer F.W."/>
            <person name="Lippmeier J.C."/>
            <person name="Lucas S."/>
            <person name="Medina M."/>
            <person name="Montsant A."/>
            <person name="Obornik M."/>
            <person name="Parker M.S."/>
            <person name="Palenik B."/>
            <person name="Pazour G.J."/>
            <person name="Richardson P.M."/>
            <person name="Rynearson T.A."/>
            <person name="Saito M.A."/>
            <person name="Schwartz D.C."/>
            <person name="Thamatrakoln K."/>
            <person name="Valentin K."/>
            <person name="Vardi A."/>
            <person name="Wilkerson F.P."/>
            <person name="Rokhsar D.S."/>
        </authorList>
    </citation>
    <scope>NUCLEOTIDE SEQUENCE [LARGE SCALE GENOMIC DNA]</scope>
    <source>
        <strain evidence="9 10">CCMP1335</strain>
    </source>
</reference>
<dbReference type="GeneID" id="7443991"/>
<dbReference type="PaxDb" id="35128-Thaps25084"/>
<dbReference type="InParanoid" id="B8CDS6"/>
<evidence type="ECO:0008006" key="11">
    <source>
        <dbReference type="Google" id="ProtNLM"/>
    </source>
</evidence>
<dbReference type="EMBL" id="CM000650">
    <property type="protein sequence ID" value="EED88512.1"/>
    <property type="molecule type" value="Genomic_DNA"/>
</dbReference>
<proteinExistence type="predicted"/>
<organism evidence="9 10">
    <name type="scientific">Thalassiosira pseudonana</name>
    <name type="common">Marine diatom</name>
    <name type="synonym">Cyclotella nana</name>
    <dbReference type="NCBI Taxonomy" id="35128"/>
    <lineage>
        <taxon>Eukaryota</taxon>
        <taxon>Sar</taxon>
        <taxon>Stramenopiles</taxon>
        <taxon>Ochrophyta</taxon>
        <taxon>Bacillariophyta</taxon>
        <taxon>Coscinodiscophyceae</taxon>
        <taxon>Thalassiosirophycidae</taxon>
        <taxon>Thalassiosirales</taxon>
        <taxon>Thalassiosiraceae</taxon>
        <taxon>Thalassiosira</taxon>
    </lineage>
</organism>
<dbReference type="HOGENOM" id="CLU_312511_0_0_1"/>
<sequence>MKRRRHATHLPVVAAASSFYKQPCIRHQQHPHNGSSSTSSSYLLVASLLLSASSVSCLAIVQQPHHGRYCSTASINSSFRRHHMCCLSQKPGSAEEYLSLITGSDVENDDGGKTDGDGVNDVDSTANMSGMEVVNGEDKGEVIGAKNDDNRGEDSTYAPSATSTSTIEDWDDDDYAMSVLTPVREEKKVGEDEDISTTTSSGESATAVEGNMANDNNLSSSSKMSSLVNENNGVGVVVEGVHPNEEAPPVDGAAVEDAGGTTPTLYADGKVKASKFVGELGDVTVAASTTSSFPHEKDATTTTATPPQDNTTESTNQQSIGSLLRNFWGGNDDDQTDEDAEEESRRWSEWMTTGRKDRRTDQERTDSSEEGSDVPLEELLSSVDKGDDYVVVAVPADKAEGVGPVISSFPGAKLFQRTVQQAVQKKLQKESANNVNGDGVIGNNATSTASSTFSSSSTTVSLGPAPKKKSRKSNKSKKQSAKEEQKLEKEEKQQLLQQQKQREEKHYQEQRERDTGRISTIDWKHNMKNLPSSTILRDVGNPVGHVFVWATFWSVVYRSLSNMAIAKGGEMLGSVRVADAAAWGVRHMTVPTTAHSMMVSAMSLLLVFRTNSAYQRFAEGRKIWEDIVDVARDFSRMLKLYEFAIGTSKTRRITQLLASFPYLLRHRIRPSLLQMRRVNDPNVVRDPENSLLLYPDASLRDTDPEIAAMAYDEEETGSSRRKTRELCWVDKRTLPWKLLPGTALELCARAQNRPLWVCDRMAKELAVVDDLTPKFTNRERMALIEYTAKLSRSIGACERIHQTLVPLNYARHALRSLTVWLWTLPFALVKDLGLLTGPVVAVVSWVLFGVYEIGTRIEDPFQGTLRLSIYCNSVRRDVLADAIVRDTAFDLDDDNKLSGDVDDDDDSFESESEDLDDDGPVKKKQKKKSDNSLFGLFNS</sequence>
<keyword evidence="2" id="KW-0813">Transport</keyword>
<evidence type="ECO:0000256" key="5">
    <source>
        <dbReference type="ARBA" id="ARBA00022989"/>
    </source>
</evidence>
<evidence type="ECO:0000256" key="4">
    <source>
        <dbReference type="ARBA" id="ARBA00022692"/>
    </source>
</evidence>
<evidence type="ECO:0000256" key="3">
    <source>
        <dbReference type="ARBA" id="ARBA00022475"/>
    </source>
</evidence>
<keyword evidence="4" id="KW-0812">Transmembrane</keyword>
<feature type="region of interest" description="Disordered" evidence="8">
    <location>
        <begin position="288"/>
        <end position="381"/>
    </location>
</feature>
<dbReference type="Proteomes" id="UP000001449">
    <property type="component" value="Chromosome 15"/>
</dbReference>
<keyword evidence="7" id="KW-0472">Membrane</keyword>
<feature type="region of interest" description="Disordered" evidence="8">
    <location>
        <begin position="895"/>
        <end position="931"/>
    </location>
</feature>
<dbReference type="AlphaFoldDB" id="B8CDS6"/>
<evidence type="ECO:0000256" key="2">
    <source>
        <dbReference type="ARBA" id="ARBA00022448"/>
    </source>
</evidence>
<evidence type="ECO:0000313" key="9">
    <source>
        <dbReference type="EMBL" id="EED88512.1"/>
    </source>
</evidence>
<feature type="compositionally biased region" description="Low complexity" evidence="8">
    <location>
        <begin position="155"/>
        <end position="166"/>
    </location>
</feature>
<feature type="compositionally biased region" description="Low complexity" evidence="8">
    <location>
        <begin position="300"/>
        <end position="312"/>
    </location>
</feature>
<feature type="region of interest" description="Disordered" evidence="8">
    <location>
        <begin position="448"/>
        <end position="519"/>
    </location>
</feature>
<dbReference type="InterPro" id="IPR044669">
    <property type="entry name" value="YneE/VCCN1/2-like"/>
</dbReference>
<evidence type="ECO:0000313" key="10">
    <source>
        <dbReference type="Proteomes" id="UP000001449"/>
    </source>
</evidence>
<protein>
    <recommendedName>
        <fullName evidence="11">Bestrophin homolog</fullName>
    </recommendedName>
</protein>
<gene>
    <name evidence="9" type="ORF">THAPSDRAFT_25084</name>
</gene>
<dbReference type="GO" id="GO:0042651">
    <property type="term" value="C:thylakoid membrane"/>
    <property type="evidence" value="ECO:0000318"/>
    <property type="project" value="GO_Central"/>
</dbReference>
<feature type="compositionally biased region" description="Low complexity" evidence="8">
    <location>
        <begin position="196"/>
        <end position="206"/>
    </location>
</feature>
<keyword evidence="6" id="KW-0406">Ion transport</keyword>
<keyword evidence="10" id="KW-1185">Reference proteome</keyword>
<keyword evidence="3" id="KW-1003">Cell membrane</keyword>
<feature type="compositionally biased region" description="Low complexity" evidence="8">
    <location>
        <begin position="448"/>
        <end position="461"/>
    </location>
</feature>
<feature type="compositionally biased region" description="Basic residues" evidence="8">
    <location>
        <begin position="466"/>
        <end position="479"/>
    </location>
</feature>
<feature type="compositionally biased region" description="Basic and acidic residues" evidence="8">
    <location>
        <begin position="141"/>
        <end position="154"/>
    </location>
</feature>
<evidence type="ECO:0000256" key="8">
    <source>
        <dbReference type="SAM" id="MobiDB-lite"/>
    </source>
</evidence>
<feature type="compositionally biased region" description="Acidic residues" evidence="8">
    <location>
        <begin position="331"/>
        <end position="342"/>
    </location>
</feature>
<evidence type="ECO:0000256" key="7">
    <source>
        <dbReference type="ARBA" id="ARBA00023136"/>
    </source>
</evidence>
<dbReference type="RefSeq" id="XP_002294157.1">
    <property type="nucleotide sequence ID" value="XM_002294121.1"/>
</dbReference>
<dbReference type="STRING" id="35128.B8CDS6"/>
<comment type="subcellular location">
    <subcellularLocation>
        <location evidence="1">Cell membrane</location>
        <topology evidence="1">Multi-pass membrane protein</topology>
    </subcellularLocation>
</comment>
<dbReference type="PANTHER" id="PTHR33281">
    <property type="entry name" value="UPF0187 PROTEIN YNEE"/>
    <property type="match status" value="1"/>
</dbReference>
<dbReference type="GO" id="GO:0005247">
    <property type="term" value="F:voltage-gated chloride channel activity"/>
    <property type="evidence" value="ECO:0000318"/>
    <property type="project" value="GO_Central"/>
</dbReference>